<feature type="chain" id="PRO_5042061470" evidence="5">
    <location>
        <begin position="33"/>
        <end position="620"/>
    </location>
</feature>
<dbReference type="Gene3D" id="2.40.160.50">
    <property type="entry name" value="membrane protein fhac: a member of the omp85/tpsb transporter family"/>
    <property type="match status" value="1"/>
</dbReference>
<dbReference type="Proteomes" id="UP001196068">
    <property type="component" value="Unassembled WGS sequence"/>
</dbReference>
<reference evidence="7" key="1">
    <citation type="submission" date="2020-01" db="EMBL/GenBank/DDBJ databases">
        <authorList>
            <person name="Rat A."/>
        </authorList>
    </citation>
    <scope>NUCLEOTIDE SEQUENCE</scope>
    <source>
        <strain evidence="7">LMG 28251</strain>
    </source>
</reference>
<evidence type="ECO:0000256" key="3">
    <source>
        <dbReference type="ARBA" id="ARBA00022692"/>
    </source>
</evidence>
<protein>
    <submittedName>
        <fullName evidence="7">BamA/TamA family outer membrane protein</fullName>
    </submittedName>
</protein>
<keyword evidence="5" id="KW-0732">Signal</keyword>
<sequence>MTKTSHFRAAARSAVTWVSLLFAAMQPLSGVAQDPAAEPASEQPAGLAHAVTVLPSGDEAVDELLRAASGLIRLRARAPTDASGLQARMLAEPDRLRLAFESEGYWAGRATVALRGAPDGAPPPTIAEVEAAPRPVNIELRPRLGPRYTIRSVVTDGADPIALAAGQPARADTVLAVQSQAQAGYRAAGYPLARIERQVTVDHAARAMDVRFLVARGPLASAVVATIEGSVGVRPEIAQRVAATRLAANPYSPELIAQTRSDLLALGPYGSIRVEEGTALDADGRFPVTFRVQDRPFRALTGSAGYETNFGATVGLGWEHRNLLGGAERLTIEAEARRLGSAFDRTNARLTGTFRLPIPFDYDGALVSRLSFNRDRLDAFDRDAVEASILYEWRLSRRWTASAGPTAEIGRTGPSEGELRPSNLVGFAMNARYDSTDSPLDPRRGIRLNLNVTPSYSISRSEAYMPTRATGSTYIDLSGNGRSVLAFRASLGSLLGADAPNVPPAQRLYAGGGGSVRGFTYQSIGPRDARDRPAGGASLLEGSVEFRQRFGASLGGVVFVDTGAVGTDAFAPTDSLRVGAGVGVRYYTAFGPVRADVAVPLVRQPGSSGYGLYIGIGHAF</sequence>
<keyword evidence="8" id="KW-1185">Reference proteome</keyword>
<dbReference type="InterPro" id="IPR000184">
    <property type="entry name" value="Bac_surfAg_D15"/>
</dbReference>
<keyword evidence="2" id="KW-1134">Transmembrane beta strand</keyword>
<proteinExistence type="predicted"/>
<feature type="signal peptide" evidence="5">
    <location>
        <begin position="1"/>
        <end position="32"/>
    </location>
</feature>
<comment type="caution">
    <text evidence="7">The sequence shown here is derived from an EMBL/GenBank/DDBJ whole genome shotgun (WGS) entry which is preliminary data.</text>
</comment>
<reference evidence="7" key="2">
    <citation type="journal article" date="2021" name="Syst. Appl. Microbiol.">
        <title>Roseomonas hellenica sp. nov., isolated from roots of wild-growing Alkanna tinctoria.</title>
        <authorList>
            <person name="Rat A."/>
            <person name="Naranjo H.D."/>
            <person name="Lebbe L."/>
            <person name="Cnockaert M."/>
            <person name="Krigas N."/>
            <person name="Grigoriadou K."/>
            <person name="Maloupa E."/>
            <person name="Willems A."/>
        </authorList>
    </citation>
    <scope>NUCLEOTIDE SEQUENCE</scope>
    <source>
        <strain evidence="7">LMG 28251</strain>
    </source>
</reference>
<evidence type="ECO:0000259" key="6">
    <source>
        <dbReference type="Pfam" id="PF01103"/>
    </source>
</evidence>
<dbReference type="PANTHER" id="PTHR12815:SF18">
    <property type="entry name" value="SORTING AND ASSEMBLY MACHINERY COMPONENT 50 HOMOLOG"/>
    <property type="match status" value="1"/>
</dbReference>
<dbReference type="AlphaFoldDB" id="A0AAF1JZY0"/>
<dbReference type="InterPro" id="IPR039910">
    <property type="entry name" value="D15-like"/>
</dbReference>
<dbReference type="Pfam" id="PF01103">
    <property type="entry name" value="Omp85"/>
    <property type="match status" value="1"/>
</dbReference>
<dbReference type="RefSeq" id="WP_211873471.1">
    <property type="nucleotide sequence ID" value="NZ_JAAEDH010000005.1"/>
</dbReference>
<evidence type="ECO:0000256" key="5">
    <source>
        <dbReference type="SAM" id="SignalP"/>
    </source>
</evidence>
<evidence type="ECO:0000313" key="8">
    <source>
        <dbReference type="Proteomes" id="UP001196068"/>
    </source>
</evidence>
<organism evidence="7 8">
    <name type="scientific">Plastoroseomonas arctica</name>
    <dbReference type="NCBI Taxonomy" id="1509237"/>
    <lineage>
        <taxon>Bacteria</taxon>
        <taxon>Pseudomonadati</taxon>
        <taxon>Pseudomonadota</taxon>
        <taxon>Alphaproteobacteria</taxon>
        <taxon>Acetobacterales</taxon>
        <taxon>Acetobacteraceae</taxon>
        <taxon>Plastoroseomonas</taxon>
    </lineage>
</organism>
<dbReference type="PANTHER" id="PTHR12815">
    <property type="entry name" value="SORTING AND ASSEMBLY MACHINERY SAMM50 PROTEIN FAMILY MEMBER"/>
    <property type="match status" value="1"/>
</dbReference>
<dbReference type="GO" id="GO:0019867">
    <property type="term" value="C:outer membrane"/>
    <property type="evidence" value="ECO:0007669"/>
    <property type="project" value="InterPro"/>
</dbReference>
<evidence type="ECO:0000256" key="4">
    <source>
        <dbReference type="ARBA" id="ARBA00023136"/>
    </source>
</evidence>
<keyword evidence="4" id="KW-0472">Membrane</keyword>
<evidence type="ECO:0000256" key="2">
    <source>
        <dbReference type="ARBA" id="ARBA00022452"/>
    </source>
</evidence>
<name>A0AAF1JZY0_9PROT</name>
<comment type="subcellular location">
    <subcellularLocation>
        <location evidence="1">Membrane</location>
    </subcellularLocation>
</comment>
<dbReference type="EMBL" id="JAAEDH010000005">
    <property type="protein sequence ID" value="MBR0654648.1"/>
    <property type="molecule type" value="Genomic_DNA"/>
</dbReference>
<feature type="domain" description="Bacterial surface antigen (D15)" evidence="6">
    <location>
        <begin position="316"/>
        <end position="620"/>
    </location>
</feature>
<keyword evidence="3" id="KW-0812">Transmembrane</keyword>
<evidence type="ECO:0000313" key="7">
    <source>
        <dbReference type="EMBL" id="MBR0654648.1"/>
    </source>
</evidence>
<evidence type="ECO:0000256" key="1">
    <source>
        <dbReference type="ARBA" id="ARBA00004370"/>
    </source>
</evidence>
<accession>A0AAF1JZY0</accession>
<gene>
    <name evidence="7" type="ORF">GXW79_06110</name>
</gene>